<keyword evidence="1" id="KW-0106">Calcium</keyword>
<dbReference type="PROSITE" id="PS50222">
    <property type="entry name" value="EF_HAND_2"/>
    <property type="match status" value="1"/>
</dbReference>
<evidence type="ECO:0000313" key="4">
    <source>
        <dbReference type="EMBL" id="RHW70709.1"/>
    </source>
</evidence>
<dbReference type="Proteomes" id="UP000266743">
    <property type="component" value="Chromosome 8"/>
</dbReference>
<dbReference type="InterPro" id="IPR011992">
    <property type="entry name" value="EF-hand-dom_pair"/>
</dbReference>
<accession>A0A3L6L2D5</accession>
<name>A0A3L6L2D5_9TRYP</name>
<comment type="caution">
    <text evidence="4">The sequence shown here is derived from an EMBL/GenBank/DDBJ whole genome shotgun (WGS) entry which is preliminary data.</text>
</comment>
<feature type="domain" description="EF-hand" evidence="3">
    <location>
        <begin position="136"/>
        <end position="171"/>
    </location>
</feature>
<dbReference type="AlphaFoldDB" id="A0A3L6L2D5"/>
<feature type="transmembrane region" description="Helical" evidence="2">
    <location>
        <begin position="543"/>
        <end position="565"/>
    </location>
</feature>
<dbReference type="Gene3D" id="1.10.238.10">
    <property type="entry name" value="EF-hand"/>
    <property type="match status" value="2"/>
</dbReference>
<sequence>MVLASIRVLVCGTDFSSVEAALGGMVENKHHAWNRRYEVTCTSVSGVERADSRLLSTCHLVVLTHGAITPSSKASYDNKPTISIPGTSSDALTLLQGCDFYYGQYNLNDLRVAVVDIGLSPLHIIWNSSTRCITETGELSLRRAFWLFDKDGDGVLNEEEILAWQRSAASVSFSKGDIADMLAEVSIPNASIPMNFDLFKAVQVSYLLKNDARKVWATLHITGLHPTGLPYSWRDINAVRVSKECNTYLSHHAIQFFRNLYKLKRFHDIDDMWSVTPGCPWAHISGFIKSRIPLDKFIEYWKYMALVKREVVIQYALYWGYKGDTSILFQLRRARPYREPGETVPNIITVLVLGAPGCGRRSLIFTLTANDDELYDDQTIQQVTYVRTTTFFVRKGMEEAPQTVAYVTLPIDSAGELLENVVQEKQVDVVLLCYDGSRVAKTTPPIMDAYVRATGSQQKCHNLPFIVVATKAEVSHEIEENVAEAQLAMESFCRENQLLWPPVATSVENPEETEIATLNEYVYAVAKQPEIAVASPPITTIRILRRVAIVSFAAFVVGGITRFLIRKVLGTSRKKGR</sequence>
<dbReference type="InterPro" id="IPR018247">
    <property type="entry name" value="EF_Hand_1_Ca_BS"/>
</dbReference>
<dbReference type="InterPro" id="IPR002048">
    <property type="entry name" value="EF_hand_dom"/>
</dbReference>
<dbReference type="GO" id="GO:0005509">
    <property type="term" value="F:calcium ion binding"/>
    <property type="evidence" value="ECO:0007669"/>
    <property type="project" value="InterPro"/>
</dbReference>
<dbReference type="Gene3D" id="3.40.50.300">
    <property type="entry name" value="P-loop containing nucleotide triphosphate hydrolases"/>
    <property type="match status" value="1"/>
</dbReference>
<evidence type="ECO:0000256" key="1">
    <source>
        <dbReference type="ARBA" id="ARBA00022837"/>
    </source>
</evidence>
<gene>
    <name evidence="4" type="ORF">DPX39_080005200</name>
</gene>
<evidence type="ECO:0000259" key="3">
    <source>
        <dbReference type="PROSITE" id="PS50222"/>
    </source>
</evidence>
<dbReference type="CDD" id="cd00882">
    <property type="entry name" value="Ras_like_GTPase"/>
    <property type="match status" value="1"/>
</dbReference>
<reference evidence="4" key="1">
    <citation type="submission" date="2018-09" db="EMBL/GenBank/DDBJ databases">
        <title>whole genome sequence of T. equiperdum IVM-t1 strain.</title>
        <authorList>
            <person name="Suganuma K."/>
        </authorList>
    </citation>
    <scope>NUCLEOTIDE SEQUENCE [LARGE SCALE GENOMIC DNA]</scope>
    <source>
        <strain evidence="4">IVM-t1</strain>
    </source>
</reference>
<organism evidence="4">
    <name type="scientific">Trypanosoma brucei equiperdum</name>
    <dbReference type="NCBI Taxonomy" id="630700"/>
    <lineage>
        <taxon>Eukaryota</taxon>
        <taxon>Discoba</taxon>
        <taxon>Euglenozoa</taxon>
        <taxon>Kinetoplastea</taxon>
        <taxon>Metakinetoplastina</taxon>
        <taxon>Trypanosomatida</taxon>
        <taxon>Trypanosomatidae</taxon>
        <taxon>Trypanosoma</taxon>
    </lineage>
</organism>
<keyword evidence="2" id="KW-0472">Membrane</keyword>
<proteinExistence type="predicted"/>
<dbReference type="InterPro" id="IPR027417">
    <property type="entry name" value="P-loop_NTPase"/>
</dbReference>
<keyword evidence="2" id="KW-0812">Transmembrane</keyword>
<evidence type="ECO:0000256" key="2">
    <source>
        <dbReference type="SAM" id="Phobius"/>
    </source>
</evidence>
<dbReference type="SUPFAM" id="SSF47473">
    <property type="entry name" value="EF-hand"/>
    <property type="match status" value="1"/>
</dbReference>
<protein>
    <recommendedName>
        <fullName evidence="3">EF-hand domain-containing protein</fullName>
    </recommendedName>
</protein>
<dbReference type="EMBL" id="QSBY01000008">
    <property type="protein sequence ID" value="RHW70709.1"/>
    <property type="molecule type" value="Genomic_DNA"/>
</dbReference>
<keyword evidence="2" id="KW-1133">Transmembrane helix</keyword>
<dbReference type="PROSITE" id="PS00018">
    <property type="entry name" value="EF_HAND_1"/>
    <property type="match status" value="1"/>
</dbReference>
<dbReference type="SUPFAM" id="SSF52540">
    <property type="entry name" value="P-loop containing nucleoside triphosphate hydrolases"/>
    <property type="match status" value="1"/>
</dbReference>